<accession>A0A9P5YQL0</accession>
<feature type="region of interest" description="Disordered" evidence="1">
    <location>
        <begin position="160"/>
        <end position="181"/>
    </location>
</feature>
<protein>
    <submittedName>
        <fullName evidence="2">Uncharacterized protein</fullName>
    </submittedName>
</protein>
<dbReference type="EMBL" id="MU155399">
    <property type="protein sequence ID" value="KAF9474063.1"/>
    <property type="molecule type" value="Genomic_DNA"/>
</dbReference>
<evidence type="ECO:0000256" key="1">
    <source>
        <dbReference type="SAM" id="MobiDB-lite"/>
    </source>
</evidence>
<comment type="caution">
    <text evidence="2">The sequence shown here is derived from an EMBL/GenBank/DDBJ whole genome shotgun (WGS) entry which is preliminary data.</text>
</comment>
<organism evidence="2 3">
    <name type="scientific">Pholiota conissans</name>
    <dbReference type="NCBI Taxonomy" id="109636"/>
    <lineage>
        <taxon>Eukaryota</taxon>
        <taxon>Fungi</taxon>
        <taxon>Dikarya</taxon>
        <taxon>Basidiomycota</taxon>
        <taxon>Agaricomycotina</taxon>
        <taxon>Agaricomycetes</taxon>
        <taxon>Agaricomycetidae</taxon>
        <taxon>Agaricales</taxon>
        <taxon>Agaricineae</taxon>
        <taxon>Strophariaceae</taxon>
        <taxon>Pholiota</taxon>
    </lineage>
</organism>
<dbReference type="AlphaFoldDB" id="A0A9P5YQL0"/>
<evidence type="ECO:0000313" key="2">
    <source>
        <dbReference type="EMBL" id="KAF9474063.1"/>
    </source>
</evidence>
<dbReference type="Proteomes" id="UP000807469">
    <property type="component" value="Unassembled WGS sequence"/>
</dbReference>
<reference evidence="2" key="1">
    <citation type="submission" date="2020-11" db="EMBL/GenBank/DDBJ databases">
        <authorList>
            <consortium name="DOE Joint Genome Institute"/>
            <person name="Ahrendt S."/>
            <person name="Riley R."/>
            <person name="Andreopoulos W."/>
            <person name="Labutti K."/>
            <person name="Pangilinan J."/>
            <person name="Ruiz-Duenas F.J."/>
            <person name="Barrasa J.M."/>
            <person name="Sanchez-Garcia M."/>
            <person name="Camarero S."/>
            <person name="Miyauchi S."/>
            <person name="Serrano A."/>
            <person name="Linde D."/>
            <person name="Babiker R."/>
            <person name="Drula E."/>
            <person name="Ayuso-Fernandez I."/>
            <person name="Pacheco R."/>
            <person name="Padilla G."/>
            <person name="Ferreira P."/>
            <person name="Barriuso J."/>
            <person name="Kellner H."/>
            <person name="Castanera R."/>
            <person name="Alfaro M."/>
            <person name="Ramirez L."/>
            <person name="Pisabarro A.G."/>
            <person name="Kuo A."/>
            <person name="Tritt A."/>
            <person name="Lipzen A."/>
            <person name="He G."/>
            <person name="Yan M."/>
            <person name="Ng V."/>
            <person name="Cullen D."/>
            <person name="Martin F."/>
            <person name="Rosso M.-N."/>
            <person name="Henrissat B."/>
            <person name="Hibbett D."/>
            <person name="Martinez A.T."/>
            <person name="Grigoriev I.V."/>
        </authorList>
    </citation>
    <scope>NUCLEOTIDE SEQUENCE</scope>
    <source>
        <strain evidence="2">CIRM-BRFM 674</strain>
    </source>
</reference>
<name>A0A9P5YQL0_9AGAR</name>
<gene>
    <name evidence="2" type="ORF">BDN70DRAFT_899268</name>
</gene>
<feature type="compositionally biased region" description="Basic and acidic residues" evidence="1">
    <location>
        <begin position="160"/>
        <end position="175"/>
    </location>
</feature>
<sequence length="181" mass="20107">MEIEALDWKKNTEAPHVSYLRSKEVRPCKIEAASGPRVHVRVPVDGRWGAGMKYMGANFQGNGLGRDACYKLNNRGPWIGIWVWWSEVPWREGKECGGEGDVLLLDGTTGERASGMEVQACVGAGTVTLWVRTKKESRRGMHAGSEVTVMKTASVELRGIDGEETRQAQRTRTWDDAYQPG</sequence>
<proteinExistence type="predicted"/>
<keyword evidence="3" id="KW-1185">Reference proteome</keyword>
<evidence type="ECO:0000313" key="3">
    <source>
        <dbReference type="Proteomes" id="UP000807469"/>
    </source>
</evidence>